<keyword evidence="1" id="KW-0443">Lipid metabolism</keyword>
<accession>A0A552UJ08</accession>
<evidence type="ECO:0000256" key="1">
    <source>
        <dbReference type="ARBA" id="ARBA00023098"/>
    </source>
</evidence>
<dbReference type="Proteomes" id="UP000317894">
    <property type="component" value="Unassembled WGS sequence"/>
</dbReference>
<dbReference type="AlphaFoldDB" id="A0A552UJ08"/>
<dbReference type="InterPro" id="IPR016035">
    <property type="entry name" value="Acyl_Trfase/lysoPLipase"/>
</dbReference>
<dbReference type="InterPro" id="IPR002641">
    <property type="entry name" value="PNPLA_dom"/>
</dbReference>
<dbReference type="SUPFAM" id="SSF52151">
    <property type="entry name" value="FabD/lysophospholipase-like"/>
    <property type="match status" value="1"/>
</dbReference>
<sequence>MTRARGGRAANAGIAEPVAHAGRRGKRRCASIAHLRGYGMLRGRRGSSRMRTWLVMPILAALLAGCAHKPVSLGGCDLPRTPLRTEVARGAVGGAETGYEALIAGAIAGAPGAVGVAERPVLLFLSGGSQNGAFGAGFIDQWRVRGGGLPAFRVVTGVSTGSLLATPIFVGRSERAVAGYTIDAEADILDVQARGLIGVVRKGAAGTLVPLRGRLDRMFDSAPGVDDDALLGEVATAADQRRKLLVGVVDLRGGDAWAVDMTALAQRWREADAAAKPQIKRCYIETLIASSSVPAAAPPVYIDDVMYIDGGARFGLFRAAEDRALLAARTARGPAPLALRVVNGTLETEAQCPFVTAKGAACPATGRLRDWDFADSAQRAVKILTNQIYRFSAAAATLPGDPPVALIGPDAGEHLFASGGETLSCDAWRALDNADKPAPVEFHKRQMRCLIDYGRARADALKWWTL</sequence>
<dbReference type="EMBL" id="VJWA01000001">
    <property type="protein sequence ID" value="TRW18208.1"/>
    <property type="molecule type" value="Genomic_DNA"/>
</dbReference>
<evidence type="ECO:0000313" key="4">
    <source>
        <dbReference type="Proteomes" id="UP000317894"/>
    </source>
</evidence>
<gene>
    <name evidence="3" type="ORF">FMM06_08940</name>
</gene>
<feature type="domain" description="PNPLA" evidence="2">
    <location>
        <begin position="123"/>
        <end position="313"/>
    </location>
</feature>
<dbReference type="GO" id="GO:0006629">
    <property type="term" value="P:lipid metabolic process"/>
    <property type="evidence" value="ECO:0007669"/>
    <property type="project" value="UniProtKB-KW"/>
</dbReference>
<dbReference type="Pfam" id="PF01734">
    <property type="entry name" value="Patatin"/>
    <property type="match status" value="1"/>
</dbReference>
<comment type="caution">
    <text evidence="3">The sequence shown here is derived from an EMBL/GenBank/DDBJ whole genome shotgun (WGS) entry which is preliminary data.</text>
</comment>
<evidence type="ECO:0000313" key="3">
    <source>
        <dbReference type="EMBL" id="TRW18208.1"/>
    </source>
</evidence>
<dbReference type="OrthoDB" id="7502337at2"/>
<proteinExistence type="predicted"/>
<name>A0A552UJ08_9SPHN</name>
<evidence type="ECO:0000259" key="2">
    <source>
        <dbReference type="Pfam" id="PF01734"/>
    </source>
</evidence>
<organism evidence="3 4">
    <name type="scientific">Glacieibacterium frigidum</name>
    <dbReference type="NCBI Taxonomy" id="2593303"/>
    <lineage>
        <taxon>Bacteria</taxon>
        <taxon>Pseudomonadati</taxon>
        <taxon>Pseudomonadota</taxon>
        <taxon>Alphaproteobacteria</taxon>
        <taxon>Sphingomonadales</taxon>
        <taxon>Sphingosinicellaceae</taxon>
        <taxon>Glacieibacterium</taxon>
    </lineage>
</organism>
<keyword evidence="4" id="KW-1185">Reference proteome</keyword>
<dbReference type="Gene3D" id="3.40.1090.10">
    <property type="entry name" value="Cytosolic phospholipase A2 catalytic domain"/>
    <property type="match status" value="1"/>
</dbReference>
<reference evidence="3 4" key="1">
    <citation type="submission" date="2019-07" db="EMBL/GenBank/DDBJ databases">
        <title>Novel species isolated from glacier.</title>
        <authorList>
            <person name="Liu Q."/>
            <person name="Xin Y.-H."/>
        </authorList>
    </citation>
    <scope>NUCLEOTIDE SEQUENCE [LARGE SCALE GENOMIC DNA]</scope>
    <source>
        <strain evidence="3 4">LB1R16</strain>
    </source>
</reference>
<protein>
    <recommendedName>
        <fullName evidence="2">PNPLA domain-containing protein</fullName>
    </recommendedName>
</protein>